<proteinExistence type="predicted"/>
<gene>
    <name evidence="3" type="ORF">CDES_09500</name>
</gene>
<dbReference type="EMBL" id="CP009220">
    <property type="protein sequence ID" value="ALC06288.1"/>
    <property type="molecule type" value="Genomic_DNA"/>
</dbReference>
<dbReference type="OrthoDB" id="4426207at2"/>
<accession>A0A0M4CK63</accession>
<feature type="signal peptide" evidence="2">
    <location>
        <begin position="1"/>
        <end position="23"/>
    </location>
</feature>
<evidence type="ECO:0000313" key="3">
    <source>
        <dbReference type="EMBL" id="ALC06288.1"/>
    </source>
</evidence>
<dbReference type="PATRIC" id="fig|931089.4.peg.1918"/>
<evidence type="ECO:0000313" key="4">
    <source>
        <dbReference type="Proteomes" id="UP000068067"/>
    </source>
</evidence>
<name>A0A0M4CK63_9CORY</name>
<evidence type="ECO:0000256" key="2">
    <source>
        <dbReference type="SAM" id="SignalP"/>
    </source>
</evidence>
<dbReference type="PROSITE" id="PS51257">
    <property type="entry name" value="PROKAR_LIPOPROTEIN"/>
    <property type="match status" value="1"/>
</dbReference>
<evidence type="ECO:0008006" key="5">
    <source>
        <dbReference type="Google" id="ProtNLM"/>
    </source>
</evidence>
<dbReference type="Proteomes" id="UP000068067">
    <property type="component" value="Chromosome"/>
</dbReference>
<dbReference type="KEGG" id="cdx:CDES_09500"/>
<evidence type="ECO:0000256" key="1">
    <source>
        <dbReference type="SAM" id="MobiDB-lite"/>
    </source>
</evidence>
<dbReference type="RefSeq" id="WP_053545245.1">
    <property type="nucleotide sequence ID" value="NZ_CP009220.1"/>
</dbReference>
<keyword evidence="2" id="KW-0732">Signal</keyword>
<protein>
    <recommendedName>
        <fullName evidence="5">Secreted protein</fullName>
    </recommendedName>
</protein>
<dbReference type="AlphaFoldDB" id="A0A0M4CK63"/>
<feature type="chain" id="PRO_5038354339" description="Secreted protein" evidence="2">
    <location>
        <begin position="24"/>
        <end position="222"/>
    </location>
</feature>
<feature type="compositionally biased region" description="Low complexity" evidence="1">
    <location>
        <begin position="31"/>
        <end position="70"/>
    </location>
</feature>
<feature type="region of interest" description="Disordered" evidence="1">
    <location>
        <begin position="31"/>
        <end position="84"/>
    </location>
</feature>
<organism evidence="3 4">
    <name type="scientific">Corynebacterium deserti GIMN1.010</name>
    <dbReference type="NCBI Taxonomy" id="931089"/>
    <lineage>
        <taxon>Bacteria</taxon>
        <taxon>Bacillati</taxon>
        <taxon>Actinomycetota</taxon>
        <taxon>Actinomycetes</taxon>
        <taxon>Mycobacteriales</taxon>
        <taxon>Corynebacteriaceae</taxon>
        <taxon>Corynebacterium</taxon>
    </lineage>
</organism>
<dbReference type="STRING" id="931089.CDES_09500"/>
<keyword evidence="4" id="KW-1185">Reference proteome</keyword>
<sequence>MSIRITSKKVACAAFMATPLFLAACGSDSADTEAASTTEATTTSTTKSSTSSTASSTESTESTVAETTEAPAGESAESSVNAEEQAQLDALQQELIQNPITVAEAAPVENGQAASPEDAAAIESLIRGSAEATTLRSSFGYMINNTCSRVLEASGANATPIDLNSIPDVPLGGDGTGTVDSVSDIAVQGDTASAWVVATAGGTTDSATQRFQREGGQWKFCD</sequence>
<reference evidence="3 4" key="1">
    <citation type="submission" date="2014-08" db="EMBL/GenBank/DDBJ databases">
        <title>Complete genome sequence of Corynebacterium deserti GIMN1.010 (=DSM 45689), isolated from desert sand in western China.</title>
        <authorList>
            <person name="Ruckert C."/>
            <person name="Albersmeier A."/>
            <person name="Kalinowski J."/>
        </authorList>
    </citation>
    <scope>NUCLEOTIDE SEQUENCE [LARGE SCALE GENOMIC DNA]</scope>
    <source>
        <strain evidence="3 4">GIMN1.010</strain>
    </source>
</reference>